<dbReference type="InterPro" id="IPR036812">
    <property type="entry name" value="NAD(P)_OxRdtase_dom_sf"/>
</dbReference>
<evidence type="ECO:0000313" key="2">
    <source>
        <dbReference type="EMBL" id="KKM73554.1"/>
    </source>
</evidence>
<comment type="caution">
    <text evidence="2">The sequence shown here is derived from an EMBL/GenBank/DDBJ whole genome shotgun (WGS) entry which is preliminary data.</text>
</comment>
<reference evidence="2" key="1">
    <citation type="journal article" date="2015" name="Nature">
        <title>Complex archaea that bridge the gap between prokaryotes and eukaryotes.</title>
        <authorList>
            <person name="Spang A."/>
            <person name="Saw J.H."/>
            <person name="Jorgensen S.L."/>
            <person name="Zaremba-Niedzwiedzka K."/>
            <person name="Martijn J."/>
            <person name="Lind A.E."/>
            <person name="van Eijk R."/>
            <person name="Schleper C."/>
            <person name="Guy L."/>
            <person name="Ettema T.J."/>
        </authorList>
    </citation>
    <scope>NUCLEOTIDE SEQUENCE</scope>
</reference>
<evidence type="ECO:0000259" key="1">
    <source>
        <dbReference type="Pfam" id="PF00248"/>
    </source>
</evidence>
<dbReference type="Pfam" id="PF00248">
    <property type="entry name" value="Aldo_ket_red"/>
    <property type="match status" value="1"/>
</dbReference>
<dbReference type="CDD" id="cd19099">
    <property type="entry name" value="AKR_unchar"/>
    <property type="match status" value="1"/>
</dbReference>
<dbReference type="EMBL" id="LAZR01009285">
    <property type="protein sequence ID" value="KKM73554.1"/>
    <property type="molecule type" value="Genomic_DNA"/>
</dbReference>
<dbReference type="InterPro" id="IPR053135">
    <property type="entry name" value="AKR2_Oxidoreductase"/>
</dbReference>
<feature type="domain" description="NADP-dependent oxidoreductase" evidence="1">
    <location>
        <begin position="37"/>
        <end position="299"/>
    </location>
</feature>
<organism evidence="2">
    <name type="scientific">marine sediment metagenome</name>
    <dbReference type="NCBI Taxonomy" id="412755"/>
    <lineage>
        <taxon>unclassified sequences</taxon>
        <taxon>metagenomes</taxon>
        <taxon>ecological metagenomes</taxon>
    </lineage>
</organism>
<gene>
    <name evidence="2" type="ORF">LCGC14_1409330</name>
</gene>
<protein>
    <recommendedName>
        <fullName evidence="1">NADP-dependent oxidoreductase domain-containing protein</fullName>
    </recommendedName>
</protein>
<accession>A0A0F9JUS4</accession>
<proteinExistence type="predicted"/>
<name>A0A0F9JUS4_9ZZZZ</name>
<dbReference type="AlphaFoldDB" id="A0A0F9JUS4"/>
<sequence length="366" mass="41043">MISGFATEEGTVNFSKKSGVDPRNYRIAQGLTLSNVGVGTYLGQPDSETDQLVKNAVKKTILSGINVIDTAINYRAQKAERSVGQAISELIDEQKIARNEIFISTKNGYVTNDGDVKEDFWQYVKREYVANGIVGEGDISSSYHCMTIPYLEDQLNRSLKNLGLDCIDLLYLHNAVEGQIQDISKEQFLKNLKDAFEFYEKKIQEKKIRFYGMATWECYRVDSDNPQFLSLENTIDLAKQVGGENHGFRFIQLPYNLHLDQALMKKNQTVHGKQISILDAAQEFGIGVFTSVPLMQGKLLAPGVMPEFGNIKPSLRALQFIRSSPGVLAPLVGHKLESHVNENLEIMKIPPIDENEFSSLLKQLIS</sequence>
<dbReference type="InterPro" id="IPR023210">
    <property type="entry name" value="NADP_OxRdtase_dom"/>
</dbReference>
<dbReference type="Gene3D" id="3.20.20.100">
    <property type="entry name" value="NADP-dependent oxidoreductase domain"/>
    <property type="match status" value="1"/>
</dbReference>
<dbReference type="PANTHER" id="PTHR43312:SF1">
    <property type="entry name" value="NADP-DEPENDENT OXIDOREDUCTASE DOMAIN-CONTAINING PROTEIN"/>
    <property type="match status" value="1"/>
</dbReference>
<dbReference type="SUPFAM" id="SSF51430">
    <property type="entry name" value="NAD(P)-linked oxidoreductase"/>
    <property type="match status" value="1"/>
</dbReference>
<dbReference type="PANTHER" id="PTHR43312">
    <property type="entry name" value="D-THREO-ALDOSE 1-DEHYDROGENASE"/>
    <property type="match status" value="1"/>
</dbReference>